<dbReference type="Proteomes" id="UP000325797">
    <property type="component" value="Chromosome"/>
</dbReference>
<reference evidence="1 2" key="1">
    <citation type="submission" date="2019-08" db="EMBL/GenBank/DDBJ databases">
        <title>Hyperibacter terrae gen. nov., sp. nov. and Hyperibacter viscosus sp. nov., two new members in the family Rhodospirillaceae isolated from the rhizosphere of Hypericum perforatum.</title>
        <authorList>
            <person name="Noviana Z."/>
        </authorList>
    </citation>
    <scope>NUCLEOTIDE SEQUENCE [LARGE SCALE GENOMIC DNA]</scope>
    <source>
        <strain evidence="1 2">R5959</strain>
    </source>
</reference>
<dbReference type="SUPFAM" id="SSF109604">
    <property type="entry name" value="HD-domain/PDEase-like"/>
    <property type="match status" value="1"/>
</dbReference>
<dbReference type="OrthoDB" id="6182181at2"/>
<evidence type="ECO:0008006" key="3">
    <source>
        <dbReference type="Google" id="ProtNLM"/>
    </source>
</evidence>
<dbReference type="RefSeq" id="WP_151119942.1">
    <property type="nucleotide sequence ID" value="NZ_CP042582.1"/>
</dbReference>
<dbReference type="EMBL" id="CP042582">
    <property type="protein sequence ID" value="QEX24687.1"/>
    <property type="molecule type" value="Genomic_DNA"/>
</dbReference>
<sequence length="229" mass="25973">MTSNIIAGRYADPTFNEIEHSALQWLDGFYSLEHLLCTRAWAIRLCADASAELKFAALVHDAERFFPGGPTSTPSKFDDPDYLFAHSIRSADIVEAWLRARTPAPAEDYIGHVRRLILRHEIGGGWEADILQAADSLSFLETFDWLTVDWVRSGRYTIPQAKEKLDFTVERIRPSAALRHALPLYERAVRLLESAHDSRMDLKQRRAIAGNRRLLLGELPSPEEMASSR</sequence>
<gene>
    <name evidence="1" type="ORF">FRZ61_46280</name>
</gene>
<dbReference type="AlphaFoldDB" id="A0A5J6N5K5"/>
<evidence type="ECO:0000313" key="1">
    <source>
        <dbReference type="EMBL" id="QEX24687.1"/>
    </source>
</evidence>
<name>A0A5J6N5K5_9PROT</name>
<accession>A0A5J6N5K5</accession>
<protein>
    <recommendedName>
        <fullName evidence="3">DUF4202 domain-containing protein</fullName>
    </recommendedName>
</protein>
<evidence type="ECO:0000313" key="2">
    <source>
        <dbReference type="Proteomes" id="UP000325797"/>
    </source>
</evidence>
<dbReference type="Gene3D" id="1.10.3210.10">
    <property type="entry name" value="Hypothetical protein af1432"/>
    <property type="match status" value="1"/>
</dbReference>
<dbReference type="KEGG" id="hadh:FRZ61_46280"/>
<proteinExistence type="predicted"/>
<organism evidence="1 2">
    <name type="scientific">Hypericibacter adhaerens</name>
    <dbReference type="NCBI Taxonomy" id="2602016"/>
    <lineage>
        <taxon>Bacteria</taxon>
        <taxon>Pseudomonadati</taxon>
        <taxon>Pseudomonadota</taxon>
        <taxon>Alphaproteobacteria</taxon>
        <taxon>Rhodospirillales</taxon>
        <taxon>Dongiaceae</taxon>
        <taxon>Hypericibacter</taxon>
    </lineage>
</organism>
<keyword evidence="2" id="KW-1185">Reference proteome</keyword>